<dbReference type="KEGG" id="uvi:66068507"/>
<protein>
    <submittedName>
        <fullName evidence="1">Uncharacterized protein</fullName>
    </submittedName>
</protein>
<dbReference type="AlphaFoldDB" id="A0A8E5HYF4"/>
<dbReference type="Proteomes" id="UP000027002">
    <property type="component" value="Chromosome 7"/>
</dbReference>
<accession>A0A8E5HYF4</accession>
<dbReference type="EMBL" id="CP072759">
    <property type="protein sequence ID" value="QUC23489.1"/>
    <property type="molecule type" value="Genomic_DNA"/>
</dbReference>
<gene>
    <name evidence="1" type="ORF">UV8b_07730</name>
</gene>
<evidence type="ECO:0000313" key="2">
    <source>
        <dbReference type="Proteomes" id="UP000027002"/>
    </source>
</evidence>
<dbReference type="GeneID" id="66068507"/>
<name>A0A8E5HYF4_USTVR</name>
<dbReference type="RefSeq" id="XP_043001162.1">
    <property type="nucleotide sequence ID" value="XM_043145227.1"/>
</dbReference>
<organism evidence="1 2">
    <name type="scientific">Ustilaginoidea virens</name>
    <name type="common">Rice false smut fungus</name>
    <name type="synonym">Villosiclava virens</name>
    <dbReference type="NCBI Taxonomy" id="1159556"/>
    <lineage>
        <taxon>Eukaryota</taxon>
        <taxon>Fungi</taxon>
        <taxon>Dikarya</taxon>
        <taxon>Ascomycota</taxon>
        <taxon>Pezizomycotina</taxon>
        <taxon>Sordariomycetes</taxon>
        <taxon>Hypocreomycetidae</taxon>
        <taxon>Hypocreales</taxon>
        <taxon>Clavicipitaceae</taxon>
        <taxon>Ustilaginoidea</taxon>
    </lineage>
</organism>
<reference evidence="1" key="1">
    <citation type="submission" date="2020-03" db="EMBL/GenBank/DDBJ databases">
        <title>A mixture of massive structural variations and highly conserved coding sequences in Ustilaginoidea virens genome.</title>
        <authorList>
            <person name="Zhang K."/>
            <person name="Zhao Z."/>
            <person name="Zhang Z."/>
            <person name="Li Y."/>
            <person name="Hsiang T."/>
            <person name="Sun W."/>
        </authorList>
    </citation>
    <scope>NUCLEOTIDE SEQUENCE</scope>
    <source>
        <strain evidence="1">UV-8b</strain>
    </source>
</reference>
<evidence type="ECO:0000313" key="1">
    <source>
        <dbReference type="EMBL" id="QUC23489.1"/>
    </source>
</evidence>
<sequence>MESFIERGMLGVALAAIGSRENRGSREESRLFDISTRLGTLVSSNYQDPPMAEVSVNAQAGRPSVLQQDQRSNTCEKPTMPEADVLHVRRHVGKWHQATAARSATSRCRALAMRLKRNRARRIGGVSTALSGFTAAFKETAPTGRRALTRPSVDGYYELRQFSPQHPVGHDVFQEILMEEDGARAKSGSTLILTLWQQTWNLGQSLLGVAMKETAVQEEAGRRATLWLRLLVTRPVLLSRLLI</sequence>
<proteinExistence type="predicted"/>
<keyword evidence="2" id="KW-1185">Reference proteome</keyword>